<protein>
    <recommendedName>
        <fullName evidence="3">Phage protein</fullName>
    </recommendedName>
</protein>
<accession>A0A1G8EP04</accession>
<dbReference type="AlphaFoldDB" id="A0A1G8EP04"/>
<evidence type="ECO:0008006" key="3">
    <source>
        <dbReference type="Google" id="ProtNLM"/>
    </source>
</evidence>
<dbReference type="Pfam" id="PF20765">
    <property type="entry name" value="Phage_tail_terminator_8"/>
    <property type="match status" value="1"/>
</dbReference>
<gene>
    <name evidence="1" type="ORF">SAMN04489735_104617</name>
</gene>
<dbReference type="OrthoDB" id="2063617at2"/>
<proteinExistence type="predicted"/>
<dbReference type="RefSeq" id="WP_091261300.1">
    <property type="nucleotide sequence ID" value="NZ_FNDE01000046.1"/>
</dbReference>
<dbReference type="Proteomes" id="UP000198956">
    <property type="component" value="Unassembled WGS sequence"/>
</dbReference>
<evidence type="ECO:0000313" key="1">
    <source>
        <dbReference type="EMBL" id="SDH71429.1"/>
    </source>
</evidence>
<organism evidence="1 2">
    <name type="scientific">Aneurinibacillus thermoaerophilus</name>
    <dbReference type="NCBI Taxonomy" id="143495"/>
    <lineage>
        <taxon>Bacteria</taxon>
        <taxon>Bacillati</taxon>
        <taxon>Bacillota</taxon>
        <taxon>Bacilli</taxon>
        <taxon>Bacillales</taxon>
        <taxon>Paenibacillaceae</taxon>
        <taxon>Aneurinibacillus group</taxon>
        <taxon>Aneurinibacillus</taxon>
    </lineage>
</organism>
<dbReference type="EMBL" id="FNDE01000046">
    <property type="protein sequence ID" value="SDH71429.1"/>
    <property type="molecule type" value="Genomic_DNA"/>
</dbReference>
<dbReference type="InterPro" id="IPR049254">
    <property type="entry name" value="Phage_tail_terminator"/>
</dbReference>
<evidence type="ECO:0000313" key="2">
    <source>
        <dbReference type="Proteomes" id="UP000198956"/>
    </source>
</evidence>
<sequence length="146" mass="17199">MRLSELFDAVLLKLKNDFPAVKNRYGEEVKQGMKFPAFFVYLLPIVDSNETEHRRYQRVTVKIVYMTEKHTNEEYRNMTDDLNDAFKLNFPVGNRVLSIFDKTTQTIGDALHFSFDVSAYSLVFQDDYFTQYDMMGELHINLEKEG</sequence>
<name>A0A1G8EP04_ANETH</name>
<reference evidence="1 2" key="1">
    <citation type="submission" date="2016-10" db="EMBL/GenBank/DDBJ databases">
        <authorList>
            <person name="de Groot N.N."/>
        </authorList>
    </citation>
    <scope>NUCLEOTIDE SEQUENCE [LARGE SCALE GENOMIC DNA]</scope>
    <source>
        <strain evidence="1 2">L 420-91</strain>
    </source>
</reference>